<feature type="non-terminal residue" evidence="10">
    <location>
        <position position="1"/>
    </location>
</feature>
<dbReference type="Gene3D" id="3.40.1190.20">
    <property type="match status" value="1"/>
</dbReference>
<comment type="catalytic activity">
    <reaction evidence="8">
        <text>(6S)-NADPHX + ATP = ADP + phosphate + NADPH + H(+)</text>
        <dbReference type="Rhea" id="RHEA:32231"/>
        <dbReference type="ChEBI" id="CHEBI:15378"/>
        <dbReference type="ChEBI" id="CHEBI:30616"/>
        <dbReference type="ChEBI" id="CHEBI:43474"/>
        <dbReference type="ChEBI" id="CHEBI:57783"/>
        <dbReference type="ChEBI" id="CHEBI:64076"/>
        <dbReference type="ChEBI" id="CHEBI:456216"/>
        <dbReference type="EC" id="4.2.1.93"/>
    </reaction>
</comment>
<evidence type="ECO:0000313" key="11">
    <source>
        <dbReference type="Proteomes" id="UP001328107"/>
    </source>
</evidence>
<keyword evidence="11" id="KW-1185">Reference proteome</keyword>
<dbReference type="GO" id="GO:0047453">
    <property type="term" value="F:ATP-dependent NAD(P)H-hydrate dehydratase activity"/>
    <property type="evidence" value="ECO:0007669"/>
    <property type="project" value="UniProtKB-EC"/>
</dbReference>
<accession>A0AAN4ZKP7</accession>
<dbReference type="HAMAP" id="MF_01965">
    <property type="entry name" value="NADHX_dehydratase"/>
    <property type="match status" value="1"/>
</dbReference>
<dbReference type="GO" id="GO:0110051">
    <property type="term" value="P:metabolite repair"/>
    <property type="evidence" value="ECO:0007669"/>
    <property type="project" value="TreeGrafter"/>
</dbReference>
<keyword evidence="3" id="KW-0067">ATP-binding</keyword>
<evidence type="ECO:0000256" key="1">
    <source>
        <dbReference type="ARBA" id="ARBA00013249"/>
    </source>
</evidence>
<organism evidence="10 11">
    <name type="scientific">Pristionchus mayeri</name>
    <dbReference type="NCBI Taxonomy" id="1317129"/>
    <lineage>
        <taxon>Eukaryota</taxon>
        <taxon>Metazoa</taxon>
        <taxon>Ecdysozoa</taxon>
        <taxon>Nematoda</taxon>
        <taxon>Chromadorea</taxon>
        <taxon>Rhabditida</taxon>
        <taxon>Rhabditina</taxon>
        <taxon>Diplogasteromorpha</taxon>
        <taxon>Diplogasteroidea</taxon>
        <taxon>Neodiplogasteridae</taxon>
        <taxon>Pristionchus</taxon>
    </lineage>
</organism>
<dbReference type="EC" id="4.2.1.93" evidence="1"/>
<dbReference type="PANTHER" id="PTHR12592">
    <property type="entry name" value="ATP-DEPENDENT (S)-NAD(P)H-HYDRATE DEHYDRATASE FAMILY MEMBER"/>
    <property type="match status" value="1"/>
</dbReference>
<dbReference type="EMBL" id="BTRK01000003">
    <property type="protein sequence ID" value="GMR40168.1"/>
    <property type="molecule type" value="Genomic_DNA"/>
</dbReference>
<dbReference type="PANTHER" id="PTHR12592:SF0">
    <property type="entry name" value="ATP-DEPENDENT (S)-NAD(P)H-HYDRATE DEHYDRATASE"/>
    <property type="match status" value="1"/>
</dbReference>
<dbReference type="AlphaFoldDB" id="A0AAN4ZKP7"/>
<proteinExistence type="inferred from homology"/>
<dbReference type="NCBIfam" id="TIGR00196">
    <property type="entry name" value="yjeF_cterm"/>
    <property type="match status" value="1"/>
</dbReference>
<feature type="domain" description="YjeF C-terminal" evidence="9">
    <location>
        <begin position="3"/>
        <end position="289"/>
    </location>
</feature>
<dbReference type="CDD" id="cd01171">
    <property type="entry name" value="YXKO-related"/>
    <property type="match status" value="1"/>
</dbReference>
<comment type="caution">
    <text evidence="10">The sequence shown here is derived from an EMBL/GenBank/DDBJ whole genome shotgun (WGS) entry which is preliminary data.</text>
</comment>
<keyword evidence="4" id="KW-0521">NADP</keyword>
<dbReference type="InterPro" id="IPR029056">
    <property type="entry name" value="Ribokinase-like"/>
</dbReference>
<sequence>QHTMDAVRRLLPELSMALRKGNCGRLGVVGGSAEYTGAPYYAAISALKVGADLVHVFTPADAATVIKCYSPELIVHPDLDPSNWHNRMDAMLVGPGLGREENAMKVAAETIVEAQKLGRPLVVDADGLFALTERWESLSASPSHHADLPIILTPNAVEMDRLAMKVLQKNTLGIPWEEIRLVASKLAERLKMNIFVKGPTDMFATTDGKVRLFDTVGSPRRPGGIGDCLAGVLTAFLLWSTRTEVPIDKVAEAASFFVREASRRAFEEIGRGMTASDVIAQVAPLIKNIDESEKKSKQ</sequence>
<dbReference type="GO" id="GO:0005524">
    <property type="term" value="F:ATP binding"/>
    <property type="evidence" value="ECO:0007669"/>
    <property type="project" value="UniProtKB-KW"/>
</dbReference>
<evidence type="ECO:0000256" key="3">
    <source>
        <dbReference type="ARBA" id="ARBA00022840"/>
    </source>
</evidence>
<evidence type="ECO:0000259" key="9">
    <source>
        <dbReference type="PROSITE" id="PS51383"/>
    </source>
</evidence>
<evidence type="ECO:0000256" key="2">
    <source>
        <dbReference type="ARBA" id="ARBA00022741"/>
    </source>
</evidence>
<dbReference type="Pfam" id="PF01256">
    <property type="entry name" value="Carb_kinase"/>
    <property type="match status" value="1"/>
</dbReference>
<protein>
    <recommendedName>
        <fullName evidence="1">ATP-dependent NAD(P)H-hydrate dehydratase</fullName>
        <ecNumber evidence="1">4.2.1.93</ecNumber>
    </recommendedName>
    <alternativeName>
        <fullName evidence="7">NAD(P)HX dehydratase</fullName>
    </alternativeName>
</protein>
<dbReference type="Proteomes" id="UP001328107">
    <property type="component" value="Unassembled WGS sequence"/>
</dbReference>
<name>A0AAN4ZKP7_9BILA</name>
<dbReference type="SUPFAM" id="SSF53613">
    <property type="entry name" value="Ribokinase-like"/>
    <property type="match status" value="1"/>
</dbReference>
<keyword evidence="2" id="KW-0547">Nucleotide-binding</keyword>
<dbReference type="InterPro" id="IPR000631">
    <property type="entry name" value="CARKD"/>
</dbReference>
<gene>
    <name evidence="10" type="ORF">PMAYCL1PPCAC_10363</name>
</gene>
<dbReference type="FunFam" id="3.40.1190.20:FF:000179">
    <property type="match status" value="1"/>
</dbReference>
<reference evidence="11" key="1">
    <citation type="submission" date="2022-10" db="EMBL/GenBank/DDBJ databases">
        <title>Genome assembly of Pristionchus species.</title>
        <authorList>
            <person name="Yoshida K."/>
            <person name="Sommer R.J."/>
        </authorList>
    </citation>
    <scope>NUCLEOTIDE SEQUENCE [LARGE SCALE GENOMIC DNA]</scope>
    <source>
        <strain evidence="11">RS5460</strain>
    </source>
</reference>
<keyword evidence="6" id="KW-0456">Lyase</keyword>
<evidence type="ECO:0000256" key="4">
    <source>
        <dbReference type="ARBA" id="ARBA00022857"/>
    </source>
</evidence>
<evidence type="ECO:0000256" key="6">
    <source>
        <dbReference type="ARBA" id="ARBA00023239"/>
    </source>
</evidence>
<evidence type="ECO:0000256" key="8">
    <source>
        <dbReference type="ARBA" id="ARBA00047472"/>
    </source>
</evidence>
<keyword evidence="5" id="KW-0520">NAD</keyword>
<evidence type="ECO:0000313" key="10">
    <source>
        <dbReference type="EMBL" id="GMR40168.1"/>
    </source>
</evidence>
<dbReference type="PROSITE" id="PS51383">
    <property type="entry name" value="YJEF_C_3"/>
    <property type="match status" value="1"/>
</dbReference>
<evidence type="ECO:0000256" key="5">
    <source>
        <dbReference type="ARBA" id="ARBA00023027"/>
    </source>
</evidence>
<evidence type="ECO:0000256" key="7">
    <source>
        <dbReference type="ARBA" id="ARBA00029804"/>
    </source>
</evidence>